<dbReference type="PANTHER" id="PTHR34384:SF6">
    <property type="entry name" value="STAPHYLOFERRIN B SYNTHASE"/>
    <property type="match status" value="1"/>
</dbReference>
<accession>A0A0G8BXY1</accession>
<dbReference type="PANTHER" id="PTHR34384">
    <property type="entry name" value="L-2,3-DIAMINOPROPANOATE--CITRATE LIGASE"/>
    <property type="match status" value="1"/>
</dbReference>
<dbReference type="Pfam" id="PF06276">
    <property type="entry name" value="FhuF"/>
    <property type="match status" value="1"/>
</dbReference>
<evidence type="ECO:0000259" key="4">
    <source>
        <dbReference type="Pfam" id="PF06276"/>
    </source>
</evidence>
<comment type="pathway">
    <text evidence="1">Siderophore biosynthesis.</text>
</comment>
<reference evidence="6" key="2">
    <citation type="submission" date="2015-04" db="EMBL/GenBank/DDBJ databases">
        <title>Draft Genome Sequences of Eight Spore-Forming Food Isolates of Bacillus cereus Genome sequencing.</title>
        <authorList>
            <person name="Krawcyk A.O."/>
            <person name="de Jong A."/>
            <person name="Eijlander R.T."/>
            <person name="Berendsen E.M."/>
            <person name="Holsappel S."/>
            <person name="Wells-Bennik M."/>
            <person name="Kuipers O.P."/>
        </authorList>
    </citation>
    <scope>NUCLEOTIDE SEQUENCE [LARGE SCALE GENOMIC DNA]</scope>
    <source>
        <strain evidence="6">B4147</strain>
    </source>
</reference>
<reference evidence="5 6" key="1">
    <citation type="journal article" date="2015" name="Genome Announc.">
        <title>Next-Generation Whole-Genome Sequencing of Eight Strains of Bacillus cereus, Isolated from Food.</title>
        <authorList>
            <person name="Krawczyk A.O."/>
            <person name="de Jong A."/>
            <person name="Eijlander R.T."/>
            <person name="Berendsen E.M."/>
            <person name="Holsappel S."/>
            <person name="Wells-Bennik M.H."/>
            <person name="Kuipers O.P."/>
        </authorList>
    </citation>
    <scope>NUCLEOTIDE SEQUENCE [LARGE SCALE GENOMIC DNA]</scope>
    <source>
        <strain evidence="5 6">B4147</strain>
    </source>
</reference>
<dbReference type="Pfam" id="PF04183">
    <property type="entry name" value="IucA_IucC"/>
    <property type="match status" value="1"/>
</dbReference>
<dbReference type="InterPro" id="IPR022770">
    <property type="entry name" value="IucA/IucC-like_C"/>
</dbReference>
<evidence type="ECO:0000313" key="6">
    <source>
        <dbReference type="Proteomes" id="UP000035350"/>
    </source>
</evidence>
<dbReference type="PATRIC" id="fig|1396.433.peg.4401"/>
<dbReference type="Gene3D" id="1.10.510.40">
    <property type="match status" value="1"/>
</dbReference>
<sequence>MRVDIYHTRILKALESKDYISVRRRVLRQLVESLIYEGIITPIRIENEEQILFLIQGLDEDNKSVTYECYGRERMTFGRISIDSLVIRVQEEKQEIQSVSQFLEEVFRVVNVEQTKLDSFIHELEQTIFKDTIAQYERHNKVKYTQKSYDDFESHLIDGHPYHPSYKARIGFQYRDNFQYGYEFMRPIKIIWIAAHKKYVTVGYENEMIYDNILKGEIGAHTLETYMERIHSAGCNPKQYVFIPVHPWQWENFIIPNYADHIQDKNIIYLGKSADDYCAQQSMRTLRNVTNPKRPYVKLSLNILNTSTLRTLKPYSVVSAPAISNWLSDVVSQDSYLRDESRIILLKEFSSVTYDTNKKATYGSLGCIWRESVHNHLDEQEDAVPFNGLYAKEKDGTPVIDAWLNKYGIENWLRLLIQKAIIPVIHLVVEYGIVLESHGQNMILVHKEGLPVRIALKDFHEGLEFYRPFLKEMNKCPDFTKMHKTYANGKMNDFFEMDRIECLQEMVLDALFLFNVGELAFVLADEYDWKEENFWMIVVEEIENHFRKYPHLKDRFESIQLYTPTFYAEQLTKRRLYMDVDSLVHEVPNPLYRARQLIKQKSVVTGGNYANR</sequence>
<evidence type="ECO:0008006" key="7">
    <source>
        <dbReference type="Google" id="ProtNLM"/>
    </source>
</evidence>
<organism evidence="5 6">
    <name type="scientific">Bacillus wiedmannii</name>
    <dbReference type="NCBI Taxonomy" id="1890302"/>
    <lineage>
        <taxon>Bacteria</taxon>
        <taxon>Bacillati</taxon>
        <taxon>Bacillota</taxon>
        <taxon>Bacilli</taxon>
        <taxon>Bacillales</taxon>
        <taxon>Bacillaceae</taxon>
        <taxon>Bacillus</taxon>
        <taxon>Bacillus cereus group</taxon>
    </lineage>
</organism>
<dbReference type="Gene3D" id="6.10.250.3370">
    <property type="match status" value="1"/>
</dbReference>
<comment type="similarity">
    <text evidence="2">Belongs to the IucA/IucC family.</text>
</comment>
<proteinExistence type="inferred from homology"/>
<evidence type="ECO:0000256" key="1">
    <source>
        <dbReference type="ARBA" id="ARBA00004924"/>
    </source>
</evidence>
<dbReference type="EMBL" id="LCYN01000031">
    <property type="protein sequence ID" value="KKZ92447.1"/>
    <property type="molecule type" value="Genomic_DNA"/>
</dbReference>
<dbReference type="Gene3D" id="3.30.310.280">
    <property type="match status" value="1"/>
</dbReference>
<dbReference type="InterPro" id="IPR007310">
    <property type="entry name" value="Aerobactin_biosyn_IucA/IucC_N"/>
</dbReference>
<evidence type="ECO:0000259" key="3">
    <source>
        <dbReference type="Pfam" id="PF04183"/>
    </source>
</evidence>
<evidence type="ECO:0000313" key="5">
    <source>
        <dbReference type="EMBL" id="KKZ92447.1"/>
    </source>
</evidence>
<dbReference type="RefSeq" id="WP_046959178.1">
    <property type="nucleotide sequence ID" value="NZ_LCYN01000031.1"/>
</dbReference>
<evidence type="ECO:0000256" key="2">
    <source>
        <dbReference type="ARBA" id="ARBA00007832"/>
    </source>
</evidence>
<comment type="caution">
    <text evidence="5">The sequence shown here is derived from an EMBL/GenBank/DDBJ whole genome shotgun (WGS) entry which is preliminary data.</text>
</comment>
<name>A0A0G8BXY1_9BACI</name>
<dbReference type="AlphaFoldDB" id="A0A0G8BXY1"/>
<dbReference type="InterPro" id="IPR037455">
    <property type="entry name" value="LucA/IucC-like"/>
</dbReference>
<dbReference type="Proteomes" id="UP000035350">
    <property type="component" value="Unassembled WGS sequence"/>
</dbReference>
<gene>
    <name evidence="5" type="ORF">B4147_1683</name>
</gene>
<feature type="domain" description="Aerobactin siderophore biosynthesis IucA/IucC-like C-terminal" evidence="4">
    <location>
        <begin position="411"/>
        <end position="579"/>
    </location>
</feature>
<dbReference type="GO" id="GO:0016881">
    <property type="term" value="F:acid-amino acid ligase activity"/>
    <property type="evidence" value="ECO:0007669"/>
    <property type="project" value="UniProtKB-ARBA"/>
</dbReference>
<feature type="domain" description="Aerobactin siderophore biosynthesis IucA/IucC N-terminal" evidence="3">
    <location>
        <begin position="148"/>
        <end position="390"/>
    </location>
</feature>
<protein>
    <recommendedName>
        <fullName evidence="7">Siderophore biosynthesis protein</fullName>
    </recommendedName>
</protein>
<dbReference type="GO" id="GO:0019290">
    <property type="term" value="P:siderophore biosynthetic process"/>
    <property type="evidence" value="ECO:0007669"/>
    <property type="project" value="InterPro"/>
</dbReference>